<proteinExistence type="predicted"/>
<gene>
    <name evidence="1" type="ORF">GCM10019016_137400</name>
</gene>
<organism evidence="1 2">
    <name type="scientific">Streptomyces prasinosporus</name>
    <dbReference type="NCBI Taxonomy" id="68256"/>
    <lineage>
        <taxon>Bacteria</taxon>
        <taxon>Bacillati</taxon>
        <taxon>Actinomycetota</taxon>
        <taxon>Actinomycetes</taxon>
        <taxon>Kitasatosporales</taxon>
        <taxon>Streptomycetaceae</taxon>
        <taxon>Streptomyces</taxon>
        <taxon>Streptomyces albogriseolus group</taxon>
    </lineage>
</organism>
<dbReference type="EMBL" id="BAAAXF010000092">
    <property type="protein sequence ID" value="GAA3506625.1"/>
    <property type="molecule type" value="Genomic_DNA"/>
</dbReference>
<sequence length="64" mass="6569">MSAGTITVVVKTVNVTFPLECLAGETRTTSNQIGVSGAEKPTVGVTAPSEVHWSMTIGRGEPPA</sequence>
<dbReference type="Proteomes" id="UP001501455">
    <property type="component" value="Unassembled WGS sequence"/>
</dbReference>
<comment type="caution">
    <text evidence="1">The sequence shown here is derived from an EMBL/GenBank/DDBJ whole genome shotgun (WGS) entry which is preliminary data.</text>
</comment>
<accession>A0ABP6UHB8</accession>
<reference evidence="2" key="1">
    <citation type="journal article" date="2019" name="Int. J. Syst. Evol. Microbiol.">
        <title>The Global Catalogue of Microorganisms (GCM) 10K type strain sequencing project: providing services to taxonomists for standard genome sequencing and annotation.</title>
        <authorList>
            <consortium name="The Broad Institute Genomics Platform"/>
            <consortium name="The Broad Institute Genome Sequencing Center for Infectious Disease"/>
            <person name="Wu L."/>
            <person name="Ma J."/>
        </authorList>
    </citation>
    <scope>NUCLEOTIDE SEQUENCE [LARGE SCALE GENOMIC DNA]</scope>
    <source>
        <strain evidence="2">JCM 4816</strain>
    </source>
</reference>
<evidence type="ECO:0000313" key="2">
    <source>
        <dbReference type="Proteomes" id="UP001501455"/>
    </source>
</evidence>
<name>A0ABP6UHB8_9ACTN</name>
<protein>
    <submittedName>
        <fullName evidence="1">Uncharacterized protein</fullName>
    </submittedName>
</protein>
<evidence type="ECO:0000313" key="1">
    <source>
        <dbReference type="EMBL" id="GAA3506625.1"/>
    </source>
</evidence>
<dbReference type="RefSeq" id="WP_193457049.1">
    <property type="nucleotide sequence ID" value="NZ_BAAAXF010000092.1"/>
</dbReference>
<keyword evidence="2" id="KW-1185">Reference proteome</keyword>